<protein>
    <submittedName>
        <fullName evidence="2">Transcriptional regulator</fullName>
    </submittedName>
</protein>
<dbReference type="SUPFAM" id="SSF46785">
    <property type="entry name" value="Winged helix' DNA-binding domain"/>
    <property type="match status" value="1"/>
</dbReference>
<feature type="domain" description="Transcription regulator PadR N-terminal" evidence="1">
    <location>
        <begin position="31"/>
        <end position="90"/>
    </location>
</feature>
<gene>
    <name evidence="2" type="ORF">C444_08995</name>
</gene>
<dbReference type="PATRIC" id="fig|1227453.3.peg.1765"/>
<dbReference type="InterPro" id="IPR036390">
    <property type="entry name" value="WH_DNA-bd_sf"/>
</dbReference>
<dbReference type="eggNOG" id="arCOG00005">
    <property type="taxonomic scope" value="Archaea"/>
</dbReference>
<dbReference type="Proteomes" id="UP000011524">
    <property type="component" value="Unassembled WGS sequence"/>
</dbReference>
<dbReference type="EMBL" id="AOLY01000027">
    <property type="protein sequence ID" value="EMA31044.1"/>
    <property type="molecule type" value="Genomic_DNA"/>
</dbReference>
<evidence type="ECO:0000313" key="2">
    <source>
        <dbReference type="EMBL" id="EMA31044.1"/>
    </source>
</evidence>
<accession>M0LF51</accession>
<comment type="caution">
    <text evidence="2">The sequence shown here is derived from an EMBL/GenBank/DDBJ whole genome shotgun (WGS) entry which is preliminary data.</text>
</comment>
<proteinExistence type="predicted"/>
<dbReference type="STRING" id="1227453.C444_08995"/>
<evidence type="ECO:0000313" key="3">
    <source>
        <dbReference type="Proteomes" id="UP000011524"/>
    </source>
</evidence>
<dbReference type="AlphaFoldDB" id="M0LF51"/>
<organism evidence="2 3">
    <name type="scientific">Haloarcula japonica (strain ATCC 49778 / DSM 6131 / JCM 7785 / NBRC 101032 / NCIMB 13157 / TR-1)</name>
    <dbReference type="NCBI Taxonomy" id="1227453"/>
    <lineage>
        <taxon>Archaea</taxon>
        <taxon>Methanobacteriati</taxon>
        <taxon>Methanobacteriota</taxon>
        <taxon>Stenosarchaea group</taxon>
        <taxon>Halobacteria</taxon>
        <taxon>Halobacteriales</taxon>
        <taxon>Haloarculaceae</taxon>
        <taxon>Haloarcula</taxon>
    </lineage>
</organism>
<dbReference type="InterPro" id="IPR005149">
    <property type="entry name" value="Tscrpt_reg_PadR_N"/>
</dbReference>
<name>M0LF51_HALJT</name>
<dbReference type="Gene3D" id="1.10.10.10">
    <property type="entry name" value="Winged helix-like DNA-binding domain superfamily/Winged helix DNA-binding domain"/>
    <property type="match status" value="1"/>
</dbReference>
<sequence length="108" mass="12567">MTPGRGVWFDRMYDVNSFKRDMLVVIAGMDNPKGTELTAELQEHYPEEITAGRVYPQLDDLVEKGLIKKMDKNGRGNEYRLTRRGVRDLQGHREWENQYLAPIDELSP</sequence>
<evidence type="ECO:0000259" key="1">
    <source>
        <dbReference type="Pfam" id="PF03551"/>
    </source>
</evidence>
<dbReference type="Pfam" id="PF03551">
    <property type="entry name" value="PadR"/>
    <property type="match status" value="1"/>
</dbReference>
<keyword evidence="3" id="KW-1185">Reference proteome</keyword>
<reference evidence="2 3" key="1">
    <citation type="journal article" date="2014" name="PLoS Genet.">
        <title>Phylogenetically driven sequencing of extremely halophilic archaea reveals strategies for static and dynamic osmo-response.</title>
        <authorList>
            <person name="Becker E.A."/>
            <person name="Seitzer P.M."/>
            <person name="Tritt A."/>
            <person name="Larsen D."/>
            <person name="Krusor M."/>
            <person name="Yao A.I."/>
            <person name="Wu D."/>
            <person name="Madern D."/>
            <person name="Eisen J.A."/>
            <person name="Darling A.E."/>
            <person name="Facciotti M.T."/>
        </authorList>
    </citation>
    <scope>NUCLEOTIDE SEQUENCE [LARGE SCALE GENOMIC DNA]</scope>
    <source>
        <strain evidence="3">ATCC 49778 / DSM 6131 / JCM 7785 / NBRC 101032 / NCIMB 13157 / TR-1</strain>
    </source>
</reference>
<dbReference type="InterPro" id="IPR036388">
    <property type="entry name" value="WH-like_DNA-bd_sf"/>
</dbReference>
<dbReference type="RefSeq" id="WP_004592362.1">
    <property type="nucleotide sequence ID" value="NZ_AOLY01000027.1"/>
</dbReference>